<dbReference type="PANTHER" id="PTHR46797">
    <property type="entry name" value="HTH-TYPE TRANSCRIPTIONAL REGULATOR"/>
    <property type="match status" value="1"/>
</dbReference>
<keyword evidence="5" id="KW-1185">Reference proteome</keyword>
<sequence length="260" mass="30077">MLVFMDELPRIRRQLPQQQESVMTLGQYIKQLRTDMALSQPQFAERMQVEQSYLSKLENDKSTPSNEVFRQLLSALSMDVDAFMSGLKDKGNMASLKQTPDLDNWYASQQVTFEHKQRRLLYSAMLLIALGSAVFYVGFQKVLLSERLYEYRSEGVVLAGEPEDIFTVWARLTNTPEQREIKKQEMHKRKSVEIVLTYTYKGTEFTTAIGEDKRLFRQVVTSNRQQSRLANVLMQFFGLLSTVAGLVLLIIEPKLSRQSR</sequence>
<dbReference type="GO" id="GO:0005829">
    <property type="term" value="C:cytosol"/>
    <property type="evidence" value="ECO:0007669"/>
    <property type="project" value="TreeGrafter"/>
</dbReference>
<dbReference type="Gene3D" id="1.10.260.40">
    <property type="entry name" value="lambda repressor-like DNA-binding domains"/>
    <property type="match status" value="1"/>
</dbReference>
<dbReference type="KEGG" id="pphe:PP2015_171"/>
<protein>
    <submittedName>
        <fullName evidence="4">XRE family transcriptional regulator</fullName>
    </submittedName>
</protein>
<dbReference type="Proteomes" id="UP000061457">
    <property type="component" value="Chromosome I"/>
</dbReference>
<keyword evidence="1" id="KW-0238">DNA-binding</keyword>
<dbReference type="SMART" id="SM00530">
    <property type="entry name" value="HTH_XRE"/>
    <property type="match status" value="1"/>
</dbReference>
<dbReference type="AlphaFoldDB" id="A0A0S2JXB3"/>
<feature type="domain" description="HTH cro/C1-type" evidence="3">
    <location>
        <begin position="29"/>
        <end position="83"/>
    </location>
</feature>
<dbReference type="EMBL" id="CP013187">
    <property type="protein sequence ID" value="ALO40699.1"/>
    <property type="molecule type" value="Genomic_DNA"/>
</dbReference>
<proteinExistence type="predicted"/>
<dbReference type="InterPro" id="IPR050807">
    <property type="entry name" value="TransReg_Diox_bact_type"/>
</dbReference>
<gene>
    <name evidence="4" type="ORF">PP2015_171</name>
</gene>
<dbReference type="GO" id="GO:0003677">
    <property type="term" value="F:DNA binding"/>
    <property type="evidence" value="ECO:0007669"/>
    <property type="project" value="UniProtKB-KW"/>
</dbReference>
<dbReference type="PATRIC" id="fig|161398.10.peg.176"/>
<dbReference type="OrthoDB" id="9813518at2"/>
<dbReference type="SUPFAM" id="SSF47413">
    <property type="entry name" value="lambda repressor-like DNA-binding domains"/>
    <property type="match status" value="1"/>
</dbReference>
<reference evidence="4 5" key="1">
    <citation type="submission" date="2015-11" db="EMBL/GenBank/DDBJ databases">
        <authorList>
            <person name="Zhang Y."/>
            <person name="Guo Z."/>
        </authorList>
    </citation>
    <scope>NUCLEOTIDE SEQUENCE [LARGE SCALE GENOMIC DNA]</scope>
    <source>
        <strain evidence="4 5">KCTC 12086</strain>
    </source>
</reference>
<evidence type="ECO:0000256" key="2">
    <source>
        <dbReference type="SAM" id="Phobius"/>
    </source>
</evidence>
<keyword evidence="2" id="KW-0472">Membrane</keyword>
<feature type="transmembrane region" description="Helical" evidence="2">
    <location>
        <begin position="232"/>
        <end position="251"/>
    </location>
</feature>
<dbReference type="PANTHER" id="PTHR46797:SF1">
    <property type="entry name" value="METHYLPHOSPHONATE SYNTHASE"/>
    <property type="match status" value="1"/>
</dbReference>
<dbReference type="PROSITE" id="PS50943">
    <property type="entry name" value="HTH_CROC1"/>
    <property type="match status" value="1"/>
</dbReference>
<dbReference type="Pfam" id="PF13560">
    <property type="entry name" value="HTH_31"/>
    <property type="match status" value="1"/>
</dbReference>
<evidence type="ECO:0000313" key="4">
    <source>
        <dbReference type="EMBL" id="ALO40699.1"/>
    </source>
</evidence>
<keyword evidence="2" id="KW-1133">Transmembrane helix</keyword>
<feature type="transmembrane region" description="Helical" evidence="2">
    <location>
        <begin position="120"/>
        <end position="139"/>
    </location>
</feature>
<accession>A0A0S2JXB3</accession>
<evidence type="ECO:0000313" key="5">
    <source>
        <dbReference type="Proteomes" id="UP000061457"/>
    </source>
</evidence>
<dbReference type="GO" id="GO:0003700">
    <property type="term" value="F:DNA-binding transcription factor activity"/>
    <property type="evidence" value="ECO:0007669"/>
    <property type="project" value="TreeGrafter"/>
</dbReference>
<evidence type="ECO:0000259" key="3">
    <source>
        <dbReference type="PROSITE" id="PS50943"/>
    </source>
</evidence>
<dbReference type="InterPro" id="IPR010982">
    <property type="entry name" value="Lambda_DNA-bd_dom_sf"/>
</dbReference>
<keyword evidence="2" id="KW-0812">Transmembrane</keyword>
<organism evidence="4 5">
    <name type="scientific">Pseudoalteromonas phenolica</name>
    <dbReference type="NCBI Taxonomy" id="161398"/>
    <lineage>
        <taxon>Bacteria</taxon>
        <taxon>Pseudomonadati</taxon>
        <taxon>Pseudomonadota</taxon>
        <taxon>Gammaproteobacteria</taxon>
        <taxon>Alteromonadales</taxon>
        <taxon>Pseudoalteromonadaceae</taxon>
        <taxon>Pseudoalteromonas</taxon>
    </lineage>
</organism>
<dbReference type="STRING" id="161398.PP2015_171"/>
<dbReference type="CDD" id="cd00093">
    <property type="entry name" value="HTH_XRE"/>
    <property type="match status" value="1"/>
</dbReference>
<name>A0A0S2JXB3_9GAMM</name>
<dbReference type="InterPro" id="IPR001387">
    <property type="entry name" value="Cro/C1-type_HTH"/>
</dbReference>
<evidence type="ECO:0000256" key="1">
    <source>
        <dbReference type="ARBA" id="ARBA00023125"/>
    </source>
</evidence>